<dbReference type="GO" id="GO:0000105">
    <property type="term" value="P:L-histidine biosynthetic process"/>
    <property type="evidence" value="ECO:0007669"/>
    <property type="project" value="UniProtKB-UniRule"/>
</dbReference>
<evidence type="ECO:0000256" key="4">
    <source>
        <dbReference type="ARBA" id="ARBA00022605"/>
    </source>
</evidence>
<evidence type="ECO:0000313" key="11">
    <source>
        <dbReference type="EMBL" id="MTK22579.1"/>
    </source>
</evidence>
<dbReference type="SUPFAM" id="SSF89550">
    <property type="entry name" value="PHP domain-like"/>
    <property type="match status" value="1"/>
</dbReference>
<feature type="coiled-coil region" evidence="9">
    <location>
        <begin position="50"/>
        <end position="84"/>
    </location>
</feature>
<dbReference type="Pfam" id="PF02811">
    <property type="entry name" value="PHP"/>
    <property type="match status" value="1"/>
</dbReference>
<dbReference type="PANTHER" id="PTHR21039">
    <property type="entry name" value="HISTIDINOL PHOSPHATASE-RELATED"/>
    <property type="match status" value="1"/>
</dbReference>
<dbReference type="EMBL" id="WMQE01000044">
    <property type="protein sequence ID" value="MTK22579.1"/>
    <property type="molecule type" value="Genomic_DNA"/>
</dbReference>
<keyword evidence="9" id="KW-0175">Coiled coil</keyword>
<evidence type="ECO:0000256" key="6">
    <source>
        <dbReference type="ARBA" id="ARBA00023102"/>
    </source>
</evidence>
<gene>
    <name evidence="11" type="ORF">GMA92_14310</name>
</gene>
<dbReference type="GO" id="GO:0005737">
    <property type="term" value="C:cytoplasm"/>
    <property type="evidence" value="ECO:0007669"/>
    <property type="project" value="TreeGrafter"/>
</dbReference>
<proteinExistence type="inferred from homology"/>
<evidence type="ECO:0000259" key="10">
    <source>
        <dbReference type="Pfam" id="PF02811"/>
    </source>
</evidence>
<sequence length="259" mass="30150">MEKTNYHTHTPRCLHAGGTETEYIEAAIENNMTILGFSDHAPYPDNRFGLRMQYEELDDYLQTIKNLKKQYKNQIEIRVGLEIEYDSEKKAYYEQLLNEKGVEYLVLGQHIYVSPNKEYINIYSLNNTEQYIEYAQTIKEAVQTGYFAFIAHPDVIFVNDLAWDQNCELASDIIIEAAIKTKTPLEFNANGLRRGIQAFCDEERYPYPHPKFWSKVAKTNIPVLINADAHHPSNIYDDKMELAYKLVGEWGLNLITDYI</sequence>
<comment type="pathway">
    <text evidence="1 8">Amino-acid biosynthesis; L-histidine biosynthesis; L-histidine from 5-phospho-alpha-D-ribose 1-diphosphate: step 8/9.</text>
</comment>
<dbReference type="InterPro" id="IPR004013">
    <property type="entry name" value="PHP_dom"/>
</dbReference>
<keyword evidence="6 8" id="KW-0368">Histidine biosynthesis</keyword>
<dbReference type="RefSeq" id="WP_006783672.1">
    <property type="nucleotide sequence ID" value="NZ_JAMQUV010000060.1"/>
</dbReference>
<evidence type="ECO:0000313" key="12">
    <source>
        <dbReference type="Proteomes" id="UP000487649"/>
    </source>
</evidence>
<dbReference type="CDD" id="cd12110">
    <property type="entry name" value="PHP_HisPPase_Hisj_like"/>
    <property type="match status" value="1"/>
</dbReference>
<dbReference type="NCBIfam" id="TIGR01856">
    <property type="entry name" value="hisJ_fam"/>
    <property type="match status" value="1"/>
</dbReference>
<dbReference type="EC" id="3.1.3.15" evidence="3 8"/>
<comment type="caution">
    <text evidence="11">The sequence shown here is derived from an EMBL/GenBank/DDBJ whole genome shotgun (WGS) entry which is preliminary data.</text>
</comment>
<protein>
    <recommendedName>
        <fullName evidence="3 8">Histidinol-phosphatase</fullName>
        <shortName evidence="8">HolPase</shortName>
        <ecNumber evidence="3 8">3.1.3.15</ecNumber>
    </recommendedName>
</protein>
<evidence type="ECO:0000256" key="3">
    <source>
        <dbReference type="ARBA" id="ARBA00013085"/>
    </source>
</evidence>
<accession>A0A9X4XFT2</accession>
<dbReference type="InterPro" id="IPR010140">
    <property type="entry name" value="Histidinol_P_phosphatase_HisJ"/>
</dbReference>
<dbReference type="Gene3D" id="3.20.20.140">
    <property type="entry name" value="Metal-dependent hydrolases"/>
    <property type="match status" value="1"/>
</dbReference>
<name>A0A9X4XFT2_9FIRM</name>
<evidence type="ECO:0000256" key="8">
    <source>
        <dbReference type="RuleBase" id="RU366003"/>
    </source>
</evidence>
<evidence type="ECO:0000256" key="2">
    <source>
        <dbReference type="ARBA" id="ARBA00009152"/>
    </source>
</evidence>
<dbReference type="PANTHER" id="PTHR21039:SF0">
    <property type="entry name" value="HISTIDINOL-PHOSPHATASE"/>
    <property type="match status" value="1"/>
</dbReference>
<comment type="catalytic activity">
    <reaction evidence="7 8">
        <text>L-histidinol phosphate + H2O = L-histidinol + phosphate</text>
        <dbReference type="Rhea" id="RHEA:14465"/>
        <dbReference type="ChEBI" id="CHEBI:15377"/>
        <dbReference type="ChEBI" id="CHEBI:43474"/>
        <dbReference type="ChEBI" id="CHEBI:57699"/>
        <dbReference type="ChEBI" id="CHEBI:57980"/>
        <dbReference type="EC" id="3.1.3.15"/>
    </reaction>
</comment>
<reference evidence="11 12" key="1">
    <citation type="journal article" date="2019" name="Nat. Med.">
        <title>A library of human gut bacterial isolates paired with longitudinal multiomics data enables mechanistic microbiome research.</title>
        <authorList>
            <person name="Poyet M."/>
            <person name="Groussin M."/>
            <person name="Gibbons S.M."/>
            <person name="Avila-Pacheco J."/>
            <person name="Jiang X."/>
            <person name="Kearney S.M."/>
            <person name="Perrotta A.R."/>
            <person name="Berdy B."/>
            <person name="Zhao S."/>
            <person name="Lieberman T.D."/>
            <person name="Swanson P.K."/>
            <person name="Smith M."/>
            <person name="Roesemann S."/>
            <person name="Alexander J.E."/>
            <person name="Rich S.A."/>
            <person name="Livny J."/>
            <person name="Vlamakis H."/>
            <person name="Clish C."/>
            <person name="Bullock K."/>
            <person name="Deik A."/>
            <person name="Scott J."/>
            <person name="Pierce K.A."/>
            <person name="Xavier R.J."/>
            <person name="Alm E.J."/>
        </authorList>
    </citation>
    <scope>NUCLEOTIDE SEQUENCE [LARGE SCALE GENOMIC DNA]</scope>
    <source>
        <strain evidence="11 12">BIOML-A198</strain>
    </source>
</reference>
<dbReference type="AlphaFoldDB" id="A0A9X4XFT2"/>
<evidence type="ECO:0000256" key="5">
    <source>
        <dbReference type="ARBA" id="ARBA00022801"/>
    </source>
</evidence>
<keyword evidence="4 8" id="KW-0028">Amino-acid biosynthesis</keyword>
<dbReference type="Proteomes" id="UP000487649">
    <property type="component" value="Unassembled WGS sequence"/>
</dbReference>
<evidence type="ECO:0000256" key="1">
    <source>
        <dbReference type="ARBA" id="ARBA00004970"/>
    </source>
</evidence>
<comment type="similarity">
    <text evidence="2 8">Belongs to the PHP hydrolase family. HisK subfamily.</text>
</comment>
<organism evidence="11 12">
    <name type="scientific">Turicibacter sanguinis</name>
    <dbReference type="NCBI Taxonomy" id="154288"/>
    <lineage>
        <taxon>Bacteria</taxon>
        <taxon>Bacillati</taxon>
        <taxon>Bacillota</taxon>
        <taxon>Erysipelotrichia</taxon>
        <taxon>Erysipelotrichales</taxon>
        <taxon>Turicibacteraceae</taxon>
        <taxon>Turicibacter</taxon>
    </lineage>
</organism>
<evidence type="ECO:0000256" key="7">
    <source>
        <dbReference type="ARBA" id="ARBA00049158"/>
    </source>
</evidence>
<evidence type="ECO:0000256" key="9">
    <source>
        <dbReference type="SAM" id="Coils"/>
    </source>
</evidence>
<dbReference type="InterPro" id="IPR016195">
    <property type="entry name" value="Pol/histidinol_Pase-like"/>
</dbReference>
<dbReference type="GO" id="GO:0004401">
    <property type="term" value="F:histidinol-phosphatase activity"/>
    <property type="evidence" value="ECO:0007669"/>
    <property type="project" value="UniProtKB-UniRule"/>
</dbReference>
<keyword evidence="5 8" id="KW-0378">Hydrolase</keyword>
<feature type="domain" description="PHP" evidence="10">
    <location>
        <begin position="6"/>
        <end position="188"/>
    </location>
</feature>